<dbReference type="Proteomes" id="UP000076021">
    <property type="component" value="Chromosome"/>
</dbReference>
<reference evidence="1 2" key="1">
    <citation type="journal article" date="2016" name="Genome Announc.">
        <title>Whole-Genome Sequence of Rummeliibacillus stabekisii Strain PP9 Isolated from Antarctic Soil.</title>
        <authorList>
            <person name="da Mota F.F."/>
            <person name="Vollu R.E."/>
            <person name="Jurelevicius D."/>
            <person name="Seldin L."/>
        </authorList>
    </citation>
    <scope>NUCLEOTIDE SEQUENCE [LARGE SCALE GENOMIC DNA]</scope>
    <source>
        <strain evidence="1 2">PP9</strain>
    </source>
</reference>
<dbReference type="Gene3D" id="3.20.20.190">
    <property type="entry name" value="Phosphatidylinositol (PI) phosphodiesterase"/>
    <property type="match status" value="1"/>
</dbReference>
<dbReference type="PROSITE" id="PS51704">
    <property type="entry name" value="GP_PDE"/>
    <property type="match status" value="1"/>
</dbReference>
<dbReference type="GO" id="GO:0006629">
    <property type="term" value="P:lipid metabolic process"/>
    <property type="evidence" value="ECO:0007669"/>
    <property type="project" value="InterPro"/>
</dbReference>
<dbReference type="Pfam" id="PF03009">
    <property type="entry name" value="GDPD"/>
    <property type="match status" value="1"/>
</dbReference>
<gene>
    <name evidence="1" type="ORF">ATY39_02090</name>
</gene>
<dbReference type="PANTHER" id="PTHR46211">
    <property type="entry name" value="GLYCEROPHOSPHORYL DIESTER PHOSPHODIESTERASE"/>
    <property type="match status" value="1"/>
</dbReference>
<dbReference type="CDD" id="cd08561">
    <property type="entry name" value="GDPD_cytoplasmic_ScUgpQ2_like"/>
    <property type="match status" value="1"/>
</dbReference>
<keyword evidence="2" id="KW-1185">Reference proteome</keyword>
<dbReference type="GO" id="GO:0008081">
    <property type="term" value="F:phosphoric diester hydrolase activity"/>
    <property type="evidence" value="ECO:0007669"/>
    <property type="project" value="InterPro"/>
</dbReference>
<dbReference type="KEGG" id="rst:ATY39_02090"/>
<evidence type="ECO:0000313" key="2">
    <source>
        <dbReference type="Proteomes" id="UP000076021"/>
    </source>
</evidence>
<dbReference type="InterPro" id="IPR030395">
    <property type="entry name" value="GP_PDE_dom"/>
</dbReference>
<accession>A0A143HA42</accession>
<dbReference type="STRING" id="241244.ATY39_02090"/>
<proteinExistence type="predicted"/>
<evidence type="ECO:0000313" key="1">
    <source>
        <dbReference type="EMBL" id="AMW98319.1"/>
    </source>
</evidence>
<dbReference type="SUPFAM" id="SSF51695">
    <property type="entry name" value="PLC-like phosphodiesterases"/>
    <property type="match status" value="1"/>
</dbReference>
<dbReference type="InterPro" id="IPR017946">
    <property type="entry name" value="PLC-like_Pdiesterase_TIM-brl"/>
</dbReference>
<reference evidence="2" key="2">
    <citation type="submission" date="2016-03" db="EMBL/GenBank/DDBJ databases">
        <authorList>
            <person name="Ploux O."/>
        </authorList>
    </citation>
    <scope>NUCLEOTIDE SEQUENCE [LARGE SCALE GENOMIC DNA]</scope>
    <source>
        <strain evidence="2">PP9</strain>
    </source>
</reference>
<dbReference type="EMBL" id="CP014806">
    <property type="protein sequence ID" value="AMW98319.1"/>
    <property type="molecule type" value="Genomic_DNA"/>
</dbReference>
<organism evidence="1 2">
    <name type="scientific">Rummeliibacillus stabekisii</name>
    <dbReference type="NCBI Taxonomy" id="241244"/>
    <lineage>
        <taxon>Bacteria</taxon>
        <taxon>Bacillati</taxon>
        <taxon>Bacillota</taxon>
        <taxon>Bacilli</taxon>
        <taxon>Bacillales</taxon>
        <taxon>Caryophanaceae</taxon>
        <taxon>Rummeliibacillus</taxon>
    </lineage>
</organism>
<dbReference type="OrthoDB" id="384721at2"/>
<dbReference type="AlphaFoldDB" id="A0A143HA42"/>
<name>A0A143HA42_9BACL</name>
<sequence length="299" mass="33504">MGKKTKVAVAIAAASAAAWAGSKALSKPGKRASKHALEYNRPVILAHRGGSHLAPEHTMAAFRNANNLGVDGFEIDIRLTKDEEIVVTHDETIDRTSNGSGRVASFTLEELRKFNFGYHFVNLDGYLSYREDFEPIVTLRELLTEFPHMYINIDMKDAPDTYEGGLMPSKLWRLLEELDATDRVVVTSFHDEQIDRFNLYAQNKVALGAGQTEVRRAFTSFTSQFGHLYHPKVDVFQIPVKHGIINLDSAHFIHFLDELNIPVHYWTINNAAAMQELIASGARGIVTDRPDIALKTINK</sequence>
<protein>
    <submittedName>
        <fullName evidence="1">Glycerophosphodiester phosphodiesterase</fullName>
    </submittedName>
</protein>
<dbReference type="RefSeq" id="WP_066785138.1">
    <property type="nucleotide sequence ID" value="NZ_BJVD01000001.1"/>
</dbReference>
<dbReference type="PANTHER" id="PTHR46211:SF1">
    <property type="entry name" value="GLYCEROPHOSPHODIESTER PHOSPHODIESTERASE, CYTOPLASMIC"/>
    <property type="match status" value="1"/>
</dbReference>